<feature type="coiled-coil region" evidence="1">
    <location>
        <begin position="68"/>
        <end position="95"/>
    </location>
</feature>
<evidence type="ECO:0000313" key="3">
    <source>
        <dbReference type="Proteomes" id="UP000070444"/>
    </source>
</evidence>
<organism evidence="2 3">
    <name type="scientific">Conidiobolus coronatus (strain ATCC 28846 / CBS 209.66 / NRRL 28638)</name>
    <name type="common">Delacroixia coronata</name>
    <dbReference type="NCBI Taxonomy" id="796925"/>
    <lineage>
        <taxon>Eukaryota</taxon>
        <taxon>Fungi</taxon>
        <taxon>Fungi incertae sedis</taxon>
        <taxon>Zoopagomycota</taxon>
        <taxon>Entomophthoromycotina</taxon>
        <taxon>Entomophthoromycetes</taxon>
        <taxon>Entomophthorales</taxon>
        <taxon>Ancylistaceae</taxon>
        <taxon>Conidiobolus</taxon>
    </lineage>
</organism>
<dbReference type="Proteomes" id="UP000070444">
    <property type="component" value="Unassembled WGS sequence"/>
</dbReference>
<keyword evidence="1" id="KW-0175">Coiled coil</keyword>
<evidence type="ECO:0000313" key="2">
    <source>
        <dbReference type="EMBL" id="KXN68822.1"/>
    </source>
</evidence>
<accession>A0A137P1E0</accession>
<dbReference type="EMBL" id="KQ964559">
    <property type="protein sequence ID" value="KXN68822.1"/>
    <property type="molecule type" value="Genomic_DNA"/>
</dbReference>
<keyword evidence="3" id="KW-1185">Reference proteome</keyword>
<dbReference type="AlphaFoldDB" id="A0A137P1E0"/>
<reference evidence="2 3" key="1">
    <citation type="journal article" date="2015" name="Genome Biol. Evol.">
        <title>Phylogenomic analyses indicate that early fungi evolved digesting cell walls of algal ancestors of land plants.</title>
        <authorList>
            <person name="Chang Y."/>
            <person name="Wang S."/>
            <person name="Sekimoto S."/>
            <person name="Aerts A.L."/>
            <person name="Choi C."/>
            <person name="Clum A."/>
            <person name="LaButti K.M."/>
            <person name="Lindquist E.A."/>
            <person name="Yee Ngan C."/>
            <person name="Ohm R.A."/>
            <person name="Salamov A.A."/>
            <person name="Grigoriev I.V."/>
            <person name="Spatafora J.W."/>
            <person name="Berbee M.L."/>
        </authorList>
    </citation>
    <scope>NUCLEOTIDE SEQUENCE [LARGE SCALE GENOMIC DNA]</scope>
    <source>
        <strain evidence="2 3">NRRL 28638</strain>
    </source>
</reference>
<name>A0A137P1E0_CONC2</name>
<protein>
    <submittedName>
        <fullName evidence="2">Uncharacterized protein</fullName>
    </submittedName>
</protein>
<evidence type="ECO:0000256" key="1">
    <source>
        <dbReference type="SAM" id="Coils"/>
    </source>
</evidence>
<proteinExistence type="predicted"/>
<sequence length="239" mass="28707">MKMANNIDIKQRIESQIKKEDIMVIKIEPEQRYMDQDKNQSNQINVTYTCNNSSIIEKIKEEFEKEINKEFEANQDHITREKEESEKLILELESNQNSTDSKYTQFKSRKHDISEKMLKLVKKCDIIYSKQRISNQDIDKLLKVSEDFIDSYYSNIDKYKVEEDFDWFTELSRLAYIKKERIELIIKLSTRLNMFVCLADSKYFKEVVKFLDLDLIANMDNLDWKLLHGRMLDIYSCED</sequence>
<gene>
    <name evidence="2" type="ORF">CONCODRAFT_8835</name>
</gene>